<proteinExistence type="predicted"/>
<evidence type="ECO:0000256" key="1">
    <source>
        <dbReference type="SAM" id="MobiDB-lite"/>
    </source>
</evidence>
<sequence>MRQQVSHLPDEYAAPALHASAKSDGVETRVSEGPSSIAETENAPFSPSFHAPASKLYRTSTTPSTGASALSTSDMVLVGESPLSPTLAARRQEDPAPSFLESETTSGFWSHNPTPLDKRPTQYRPMPIIDFKPSLDEADRLWAVKTKEEFPMMKGKKEETRNELKGEKRQKEEGKKIDRSKEGKAEKTTGAATQRRGEQGVDVEVKRKVTTRARRLAAPVPKKANRILLS</sequence>
<feature type="compositionally biased region" description="Polar residues" evidence="1">
    <location>
        <begin position="33"/>
        <end position="45"/>
    </location>
</feature>
<dbReference type="EMBL" id="LCTV02000010">
    <property type="protein sequence ID" value="PRQ72333.1"/>
    <property type="molecule type" value="Genomic_DNA"/>
</dbReference>
<feature type="region of interest" description="Disordered" evidence="1">
    <location>
        <begin position="1"/>
        <end position="127"/>
    </location>
</feature>
<dbReference type="OrthoDB" id="10586664at2759"/>
<reference evidence="2 3" key="1">
    <citation type="journal article" date="2018" name="Elife">
        <title>Functional genomics of lipid metabolism in the oleaginous yeast Rhodosporidium toruloides.</title>
        <authorList>
            <person name="Coradetti S.T."/>
            <person name="Pinel D."/>
            <person name="Geiselman G."/>
            <person name="Ito M."/>
            <person name="Mondo S."/>
            <person name="Reilly M.C."/>
            <person name="Cheng Y.F."/>
            <person name="Bauer S."/>
            <person name="Grigoriev I."/>
            <person name="Gladden J.M."/>
            <person name="Simmons B.A."/>
            <person name="Brem R."/>
            <person name="Arkin A.P."/>
            <person name="Skerker J.M."/>
        </authorList>
    </citation>
    <scope>NUCLEOTIDE SEQUENCE [LARGE SCALE GENOMIC DNA]</scope>
    <source>
        <strain evidence="2 3">NBRC 0880</strain>
    </source>
</reference>
<organism evidence="2 3">
    <name type="scientific">Rhodotorula toruloides</name>
    <name type="common">Yeast</name>
    <name type="synonym">Rhodosporidium toruloides</name>
    <dbReference type="NCBI Taxonomy" id="5286"/>
    <lineage>
        <taxon>Eukaryota</taxon>
        <taxon>Fungi</taxon>
        <taxon>Dikarya</taxon>
        <taxon>Basidiomycota</taxon>
        <taxon>Pucciniomycotina</taxon>
        <taxon>Microbotryomycetes</taxon>
        <taxon>Sporidiobolales</taxon>
        <taxon>Sporidiobolaceae</taxon>
        <taxon>Rhodotorula</taxon>
    </lineage>
</organism>
<comment type="caution">
    <text evidence="2">The sequence shown here is derived from an EMBL/GenBank/DDBJ whole genome shotgun (WGS) entry which is preliminary data.</text>
</comment>
<evidence type="ECO:0000313" key="2">
    <source>
        <dbReference type="EMBL" id="PRQ72333.1"/>
    </source>
</evidence>
<feature type="region of interest" description="Disordered" evidence="1">
    <location>
        <begin position="153"/>
        <end position="203"/>
    </location>
</feature>
<name>A0A2T0A2X0_RHOTO</name>
<feature type="compositionally biased region" description="Polar residues" evidence="1">
    <location>
        <begin position="101"/>
        <end position="113"/>
    </location>
</feature>
<evidence type="ECO:0000313" key="3">
    <source>
        <dbReference type="Proteomes" id="UP000239560"/>
    </source>
</evidence>
<protein>
    <submittedName>
        <fullName evidence="2">Uncharacterized protein</fullName>
    </submittedName>
</protein>
<feature type="compositionally biased region" description="Polar residues" evidence="1">
    <location>
        <begin position="57"/>
        <end position="74"/>
    </location>
</feature>
<accession>A0A2T0A2X0</accession>
<feature type="compositionally biased region" description="Basic and acidic residues" evidence="1">
    <location>
        <begin position="153"/>
        <end position="187"/>
    </location>
</feature>
<dbReference type="AlphaFoldDB" id="A0A2T0A2X0"/>
<gene>
    <name evidence="2" type="ORF">AAT19DRAFT_9672</name>
</gene>
<dbReference type="Proteomes" id="UP000239560">
    <property type="component" value="Unassembled WGS sequence"/>
</dbReference>